<dbReference type="EMBL" id="HACG01034246">
    <property type="protein sequence ID" value="CEK81111.1"/>
    <property type="molecule type" value="Transcribed_RNA"/>
</dbReference>
<reference evidence="1" key="1">
    <citation type="submission" date="2014-12" db="EMBL/GenBank/DDBJ databases">
        <title>Insight into the proteome of Arion vulgaris.</title>
        <authorList>
            <person name="Aradska J."/>
            <person name="Bulat T."/>
            <person name="Smidak R."/>
            <person name="Sarate P."/>
            <person name="Gangsoo J."/>
            <person name="Sialana F."/>
            <person name="Bilban M."/>
            <person name="Lubec G."/>
        </authorList>
    </citation>
    <scope>NUCLEOTIDE SEQUENCE</scope>
    <source>
        <tissue evidence="1">Skin</tissue>
    </source>
</reference>
<name>A0A0B7AMF6_9EUPU</name>
<evidence type="ECO:0000313" key="2">
    <source>
        <dbReference type="EMBL" id="CEK81111.1"/>
    </source>
</evidence>
<organism evidence="1">
    <name type="scientific">Arion vulgaris</name>
    <dbReference type="NCBI Taxonomy" id="1028688"/>
    <lineage>
        <taxon>Eukaryota</taxon>
        <taxon>Metazoa</taxon>
        <taxon>Spiralia</taxon>
        <taxon>Lophotrochozoa</taxon>
        <taxon>Mollusca</taxon>
        <taxon>Gastropoda</taxon>
        <taxon>Heterobranchia</taxon>
        <taxon>Euthyneura</taxon>
        <taxon>Panpulmonata</taxon>
        <taxon>Eupulmonata</taxon>
        <taxon>Stylommatophora</taxon>
        <taxon>Helicina</taxon>
        <taxon>Arionoidea</taxon>
        <taxon>Arionidae</taxon>
        <taxon>Arion</taxon>
    </lineage>
</organism>
<sequence length="50" mass="5587">MNRIPFATNCEYGICVSSKLATSSTTTIRLNKLNEADKNIFMALRHEIGI</sequence>
<dbReference type="EMBL" id="HACG01034245">
    <property type="protein sequence ID" value="CEK81110.1"/>
    <property type="molecule type" value="Transcribed_RNA"/>
</dbReference>
<proteinExistence type="predicted"/>
<gene>
    <name evidence="1" type="primary">ORF124351</name>
    <name evidence="2" type="synonym">ORF124373</name>
</gene>
<dbReference type="AlphaFoldDB" id="A0A0B7AMF6"/>
<evidence type="ECO:0000313" key="1">
    <source>
        <dbReference type="EMBL" id="CEK81110.1"/>
    </source>
</evidence>
<protein>
    <submittedName>
        <fullName evidence="1">Uncharacterized protein</fullName>
    </submittedName>
</protein>
<accession>A0A0B7AMF6</accession>